<feature type="domain" description="Methylamine utilisation protein MauE" evidence="6">
    <location>
        <begin position="7"/>
        <end position="133"/>
    </location>
</feature>
<feature type="transmembrane region" description="Helical" evidence="5">
    <location>
        <begin position="76"/>
        <end position="98"/>
    </location>
</feature>
<dbReference type="GO" id="GO:0030416">
    <property type="term" value="P:methylamine metabolic process"/>
    <property type="evidence" value="ECO:0007669"/>
    <property type="project" value="InterPro"/>
</dbReference>
<evidence type="ECO:0000313" key="8">
    <source>
        <dbReference type="Proteomes" id="UP000051950"/>
    </source>
</evidence>
<dbReference type="RefSeq" id="WP_057932277.1">
    <property type="nucleotide sequence ID" value="NZ_LMZQ01000006.1"/>
</dbReference>
<keyword evidence="3 5" id="KW-1133">Transmembrane helix</keyword>
<evidence type="ECO:0000259" key="6">
    <source>
        <dbReference type="Pfam" id="PF07291"/>
    </source>
</evidence>
<dbReference type="STRING" id="687842.ASU31_10475"/>
<comment type="subcellular location">
    <subcellularLocation>
        <location evidence="1">Membrane</location>
        <topology evidence="1">Multi-pass membrane protein</topology>
    </subcellularLocation>
</comment>
<dbReference type="Pfam" id="PF07291">
    <property type="entry name" value="MauE"/>
    <property type="match status" value="1"/>
</dbReference>
<proteinExistence type="predicted"/>
<evidence type="ECO:0000256" key="4">
    <source>
        <dbReference type="ARBA" id="ARBA00023136"/>
    </source>
</evidence>
<dbReference type="EMBL" id="LMZQ01000006">
    <property type="protein sequence ID" value="KRT15927.1"/>
    <property type="molecule type" value="Genomic_DNA"/>
</dbReference>
<dbReference type="OrthoDB" id="673785at2"/>
<feature type="transmembrane region" description="Helical" evidence="5">
    <location>
        <begin position="118"/>
        <end position="137"/>
    </location>
</feature>
<feature type="transmembrane region" description="Helical" evidence="5">
    <location>
        <begin position="12"/>
        <end position="30"/>
    </location>
</feature>
<gene>
    <name evidence="7" type="ORF">ASU31_10475</name>
</gene>
<name>A0A0T5VPX1_9SPHI</name>
<keyword evidence="4 5" id="KW-0472">Membrane</keyword>
<evidence type="ECO:0000313" key="7">
    <source>
        <dbReference type="EMBL" id="KRT15927.1"/>
    </source>
</evidence>
<evidence type="ECO:0000256" key="2">
    <source>
        <dbReference type="ARBA" id="ARBA00022692"/>
    </source>
</evidence>
<dbReference type="AlphaFoldDB" id="A0A0T5VPX1"/>
<keyword evidence="8" id="KW-1185">Reference proteome</keyword>
<evidence type="ECO:0000256" key="3">
    <source>
        <dbReference type="ARBA" id="ARBA00022989"/>
    </source>
</evidence>
<evidence type="ECO:0000256" key="5">
    <source>
        <dbReference type="SAM" id="Phobius"/>
    </source>
</evidence>
<accession>A0A0T5VPX1</accession>
<keyword evidence="2 5" id="KW-0812">Transmembrane</keyword>
<comment type="caution">
    <text evidence="7">The sequence shown here is derived from an EMBL/GenBank/DDBJ whole genome shotgun (WGS) entry which is preliminary data.</text>
</comment>
<dbReference type="InterPro" id="IPR009908">
    <property type="entry name" value="Methylamine_util_MauE"/>
</dbReference>
<reference evidence="7 8" key="1">
    <citation type="submission" date="2015-11" db="EMBL/GenBank/DDBJ databases">
        <title>Sequence of Pedobacter ginsenosidimutans.</title>
        <authorList>
            <person name="Carson E."/>
            <person name="Keyser V."/>
            <person name="Newman J."/>
            <person name="Miller J."/>
        </authorList>
    </citation>
    <scope>NUCLEOTIDE SEQUENCE [LARGE SCALE GENOMIC DNA]</scope>
    <source>
        <strain evidence="7 8">KACC 14530</strain>
    </source>
</reference>
<dbReference type="GO" id="GO:0016020">
    <property type="term" value="C:membrane"/>
    <property type="evidence" value="ECO:0007669"/>
    <property type="project" value="UniProtKB-SubCell"/>
</dbReference>
<sequence>MKELPRKTLIELMSATLVLLFVYASINKLIDLQKFQIELSKSPILNPFSEIVSIAIPGLEIGISFLFFLEKTKHLAFYLSFGLMTAFIAYIIIILNFSDYIPCSCGGVISLLTWRQHIFFNLFFSVISALGVLLYPVRYYRPI</sequence>
<protein>
    <recommendedName>
        <fullName evidence="6">Methylamine utilisation protein MauE domain-containing protein</fullName>
    </recommendedName>
</protein>
<evidence type="ECO:0000256" key="1">
    <source>
        <dbReference type="ARBA" id="ARBA00004141"/>
    </source>
</evidence>
<feature type="transmembrane region" description="Helical" evidence="5">
    <location>
        <begin position="50"/>
        <end position="69"/>
    </location>
</feature>
<dbReference type="Proteomes" id="UP000051950">
    <property type="component" value="Unassembled WGS sequence"/>
</dbReference>
<organism evidence="7 8">
    <name type="scientific">Pedobacter ginsenosidimutans</name>
    <dbReference type="NCBI Taxonomy" id="687842"/>
    <lineage>
        <taxon>Bacteria</taxon>
        <taxon>Pseudomonadati</taxon>
        <taxon>Bacteroidota</taxon>
        <taxon>Sphingobacteriia</taxon>
        <taxon>Sphingobacteriales</taxon>
        <taxon>Sphingobacteriaceae</taxon>
        <taxon>Pedobacter</taxon>
    </lineage>
</organism>